<dbReference type="EMBL" id="JACCKD010000004">
    <property type="protein sequence ID" value="MBA0126316.1"/>
    <property type="molecule type" value="Genomic_DNA"/>
</dbReference>
<proteinExistence type="predicted"/>
<accession>A0A838AAS4</accession>
<protein>
    <submittedName>
        <fullName evidence="1">Uncharacterized protein</fullName>
    </submittedName>
</protein>
<evidence type="ECO:0000313" key="2">
    <source>
        <dbReference type="Proteomes" id="UP000582974"/>
    </source>
</evidence>
<name>A0A838AAS4_9PSEU</name>
<keyword evidence="2" id="KW-1185">Reference proteome</keyword>
<sequence length="185" mass="20404">MTDVERYKAAADAAVAAIARMRRELGLTDADPDVEDVVSDMHNDVGRLVAERDAARAQRDRAVDMHVATTAVLSAVRESLGFVDYADDERVIEDAQRLHRERQAVCRRLGAGDEDAHDVVERLIDEFDEARRIQVEAQGTVSQLRTYIAALHEAIGVAPDAEQLDAVRHAAHLRQAAERARGDAT</sequence>
<evidence type="ECO:0000313" key="1">
    <source>
        <dbReference type="EMBL" id="MBA0126316.1"/>
    </source>
</evidence>
<reference evidence="1 2" key="1">
    <citation type="submission" date="2020-07" db="EMBL/GenBank/DDBJ databases">
        <title>Genome of Haloechinothrix sp.</title>
        <authorList>
            <person name="Tang S.-K."/>
            <person name="Yang L."/>
            <person name="Zhu W.-Y."/>
        </authorList>
    </citation>
    <scope>NUCLEOTIDE SEQUENCE [LARGE SCALE GENOMIC DNA]</scope>
    <source>
        <strain evidence="1 2">YIM 98757</strain>
    </source>
</reference>
<dbReference type="Proteomes" id="UP000582974">
    <property type="component" value="Unassembled WGS sequence"/>
</dbReference>
<organism evidence="1 2">
    <name type="scientific">Haloechinothrix aidingensis</name>
    <dbReference type="NCBI Taxonomy" id="2752311"/>
    <lineage>
        <taxon>Bacteria</taxon>
        <taxon>Bacillati</taxon>
        <taxon>Actinomycetota</taxon>
        <taxon>Actinomycetes</taxon>
        <taxon>Pseudonocardiales</taxon>
        <taxon>Pseudonocardiaceae</taxon>
        <taxon>Haloechinothrix</taxon>
    </lineage>
</organism>
<comment type="caution">
    <text evidence="1">The sequence shown here is derived from an EMBL/GenBank/DDBJ whole genome shotgun (WGS) entry which is preliminary data.</text>
</comment>
<dbReference type="RefSeq" id="WP_180893155.1">
    <property type="nucleotide sequence ID" value="NZ_JACCKD010000004.1"/>
</dbReference>
<dbReference type="AlphaFoldDB" id="A0A838AAS4"/>
<gene>
    <name evidence="1" type="ORF">H0B56_12260</name>
</gene>